<proteinExistence type="inferred from homology"/>
<dbReference type="GO" id="GO:0009231">
    <property type="term" value="P:riboflavin biosynthetic process"/>
    <property type="evidence" value="ECO:0007669"/>
    <property type="project" value="UniProtKB-UniRule"/>
</dbReference>
<dbReference type="GO" id="GO:0009349">
    <property type="term" value="C:riboflavin synthase complex"/>
    <property type="evidence" value="ECO:0007669"/>
    <property type="project" value="UniProtKB-UniRule"/>
</dbReference>
<feature type="binding site" evidence="7">
    <location>
        <begin position="89"/>
        <end position="90"/>
    </location>
    <ligand>
        <name>(2S)-2-hydroxy-3-oxobutyl phosphate</name>
        <dbReference type="ChEBI" id="CHEBI:58830"/>
    </ligand>
</feature>
<keyword evidence="4 7" id="KW-0686">Riboflavin biosynthesis</keyword>
<dbReference type="GO" id="GO:0005829">
    <property type="term" value="C:cytosol"/>
    <property type="evidence" value="ECO:0007669"/>
    <property type="project" value="TreeGrafter"/>
</dbReference>
<feature type="active site" description="Proton donor" evidence="7">
    <location>
        <position position="92"/>
    </location>
</feature>
<comment type="catalytic activity">
    <reaction evidence="6 7">
        <text>(2S)-2-hydroxy-3-oxobutyl phosphate + 5-amino-6-(D-ribitylamino)uracil = 6,7-dimethyl-8-(1-D-ribityl)lumazine + phosphate + 2 H2O + H(+)</text>
        <dbReference type="Rhea" id="RHEA:26152"/>
        <dbReference type="ChEBI" id="CHEBI:15377"/>
        <dbReference type="ChEBI" id="CHEBI:15378"/>
        <dbReference type="ChEBI" id="CHEBI:15934"/>
        <dbReference type="ChEBI" id="CHEBI:43474"/>
        <dbReference type="ChEBI" id="CHEBI:58201"/>
        <dbReference type="ChEBI" id="CHEBI:58830"/>
        <dbReference type="EC" id="2.5.1.78"/>
    </reaction>
</comment>
<feature type="binding site" evidence="7">
    <location>
        <position position="27"/>
    </location>
    <ligand>
        <name>5-amino-6-(D-ribitylamino)uracil</name>
        <dbReference type="ChEBI" id="CHEBI:15934"/>
    </ligand>
</feature>
<reference evidence="8 9" key="1">
    <citation type="submission" date="2016-10" db="EMBL/GenBank/DDBJ databases">
        <authorList>
            <person name="de Groot N.N."/>
        </authorList>
    </citation>
    <scope>NUCLEOTIDE SEQUENCE [LARGE SCALE GENOMIC DNA]</scope>
    <source>
        <strain evidence="8 9">CGMCC 1.10267</strain>
    </source>
</reference>
<evidence type="ECO:0000313" key="8">
    <source>
        <dbReference type="EMBL" id="SDG70804.1"/>
    </source>
</evidence>
<dbReference type="Pfam" id="PF00885">
    <property type="entry name" value="DMRL_synthase"/>
    <property type="match status" value="1"/>
</dbReference>
<evidence type="ECO:0000313" key="9">
    <source>
        <dbReference type="Proteomes" id="UP000199495"/>
    </source>
</evidence>
<feature type="binding site" evidence="7">
    <location>
        <position position="117"/>
    </location>
    <ligand>
        <name>5-amino-6-(D-ribitylamino)uracil</name>
        <dbReference type="ChEBI" id="CHEBI:15934"/>
    </ligand>
</feature>
<comment type="function">
    <text evidence="7">Catalyzes the formation of 6,7-dimethyl-8-ribityllumazine by condensation of 5-amino-6-(D-ribitylamino)uracil with 3,4-dihydroxy-2-butanone 4-phosphate. This is the penultimate step in the biosynthesis of riboflavin.</text>
</comment>
<protein>
    <recommendedName>
        <fullName evidence="3 7">6,7-dimethyl-8-ribityllumazine synthase</fullName>
        <shortName evidence="7">DMRL synthase</shortName>
        <shortName evidence="7">LS</shortName>
        <shortName evidence="7">Lumazine synthase</shortName>
        <ecNumber evidence="3 7">2.5.1.78</ecNumber>
    </recommendedName>
</protein>
<dbReference type="GO" id="GO:0000906">
    <property type="term" value="F:6,7-dimethyl-8-ribityllumazine synthase activity"/>
    <property type="evidence" value="ECO:0007669"/>
    <property type="project" value="UniProtKB-UniRule"/>
</dbReference>
<dbReference type="OrthoDB" id="9809709at2"/>
<dbReference type="STRING" id="440168.SAMN04487974_106131"/>
<keyword evidence="9" id="KW-1185">Reference proteome</keyword>
<name>A0A1G7WG02_9HYPH</name>
<dbReference type="InterPro" id="IPR034964">
    <property type="entry name" value="LS"/>
</dbReference>
<dbReference type="NCBIfam" id="NF000814">
    <property type="entry name" value="PRK00061.2-2"/>
    <property type="match status" value="1"/>
</dbReference>
<dbReference type="PANTHER" id="PTHR21058">
    <property type="entry name" value="6,7-DIMETHYL-8-RIBITYLLUMAZINE SYNTHASE DMRL SYNTHASE LUMAZINE SYNTHASE"/>
    <property type="match status" value="1"/>
</dbReference>
<evidence type="ECO:0000256" key="6">
    <source>
        <dbReference type="ARBA" id="ARBA00048785"/>
    </source>
</evidence>
<evidence type="ECO:0000256" key="2">
    <source>
        <dbReference type="ARBA" id="ARBA00007424"/>
    </source>
</evidence>
<feature type="binding site" evidence="7">
    <location>
        <position position="131"/>
    </location>
    <ligand>
        <name>(2S)-2-hydroxy-3-oxobutyl phosphate</name>
        <dbReference type="ChEBI" id="CHEBI:58830"/>
    </ligand>
</feature>
<dbReference type="EC" id="2.5.1.78" evidence="3 7"/>
<dbReference type="InterPro" id="IPR036467">
    <property type="entry name" value="LS/RS_sf"/>
</dbReference>
<comment type="similarity">
    <text evidence="2 7">Belongs to the DMRL synthase family.</text>
</comment>
<dbReference type="AlphaFoldDB" id="A0A1G7WG02"/>
<dbReference type="NCBIfam" id="TIGR00114">
    <property type="entry name" value="lumazine-synth"/>
    <property type="match status" value="1"/>
</dbReference>
<gene>
    <name evidence="7" type="primary">ribH</name>
    <name evidence="8" type="ORF">SAMN04487974_106131</name>
</gene>
<dbReference type="HAMAP" id="MF_00178">
    <property type="entry name" value="Lumazine_synth"/>
    <property type="match status" value="1"/>
</dbReference>
<dbReference type="RefSeq" id="WP_090596558.1">
    <property type="nucleotide sequence ID" value="NZ_FNCS01000006.1"/>
</dbReference>
<keyword evidence="5 7" id="KW-0808">Transferase</keyword>
<feature type="binding site" evidence="7">
    <location>
        <begin position="84"/>
        <end position="86"/>
    </location>
    <ligand>
        <name>5-amino-6-(D-ribitylamino)uracil</name>
        <dbReference type="ChEBI" id="CHEBI:15934"/>
    </ligand>
</feature>
<evidence type="ECO:0000256" key="3">
    <source>
        <dbReference type="ARBA" id="ARBA00012664"/>
    </source>
</evidence>
<feature type="binding site" evidence="7">
    <location>
        <begin position="58"/>
        <end position="60"/>
    </location>
    <ligand>
        <name>5-amino-6-(D-ribitylamino)uracil</name>
        <dbReference type="ChEBI" id="CHEBI:15934"/>
    </ligand>
</feature>
<dbReference type="CDD" id="cd09209">
    <property type="entry name" value="Lumazine_synthase-I"/>
    <property type="match status" value="1"/>
</dbReference>
<dbReference type="UniPathway" id="UPA00275">
    <property type="reaction ID" value="UER00404"/>
</dbReference>
<dbReference type="PANTHER" id="PTHR21058:SF0">
    <property type="entry name" value="6,7-DIMETHYL-8-RIBITYLLUMAZINE SYNTHASE"/>
    <property type="match status" value="1"/>
</dbReference>
<dbReference type="SUPFAM" id="SSF52121">
    <property type="entry name" value="Lumazine synthase"/>
    <property type="match status" value="1"/>
</dbReference>
<organism evidence="8 9">
    <name type="scientific">Pelagibacterium luteolum</name>
    <dbReference type="NCBI Taxonomy" id="440168"/>
    <lineage>
        <taxon>Bacteria</taxon>
        <taxon>Pseudomonadati</taxon>
        <taxon>Pseudomonadota</taxon>
        <taxon>Alphaproteobacteria</taxon>
        <taxon>Hyphomicrobiales</taxon>
        <taxon>Devosiaceae</taxon>
        <taxon>Pelagibacterium</taxon>
    </lineage>
</organism>
<comment type="pathway">
    <text evidence="1 7">Cofactor biosynthesis; riboflavin biosynthesis; riboflavin from 2-hydroxy-3-oxobutyl phosphate and 5-amino-6-(D-ribitylamino)uracil: step 1/2.</text>
</comment>
<dbReference type="Gene3D" id="3.40.50.960">
    <property type="entry name" value="Lumazine/riboflavin synthase"/>
    <property type="match status" value="1"/>
</dbReference>
<sequence>MASSGDTFAIAPGSANGQHYLIVEARFYNDLADALLEGAKAAFDDAGATYDVVTVPGALEIPAAIAMASELKADAYDGYVALGCVIRGETTHYEIVSNESSRALMDLAVADGIALGNGILTVENEDQAWARAKISDQNKGGGAAVAAMTMAALRNRLMED</sequence>
<evidence type="ECO:0000256" key="1">
    <source>
        <dbReference type="ARBA" id="ARBA00004917"/>
    </source>
</evidence>
<evidence type="ECO:0000256" key="7">
    <source>
        <dbReference type="HAMAP-Rule" id="MF_00178"/>
    </source>
</evidence>
<dbReference type="Proteomes" id="UP000199495">
    <property type="component" value="Unassembled WGS sequence"/>
</dbReference>
<evidence type="ECO:0000256" key="4">
    <source>
        <dbReference type="ARBA" id="ARBA00022619"/>
    </source>
</evidence>
<evidence type="ECO:0000256" key="5">
    <source>
        <dbReference type="ARBA" id="ARBA00022679"/>
    </source>
</evidence>
<accession>A0A1G7WG02</accession>
<dbReference type="EMBL" id="FNCS01000006">
    <property type="protein sequence ID" value="SDG70804.1"/>
    <property type="molecule type" value="Genomic_DNA"/>
</dbReference>
<dbReference type="InterPro" id="IPR002180">
    <property type="entry name" value="LS/RS"/>
</dbReference>